<gene>
    <name evidence="2" type="ORF">ANBU17_29530</name>
</gene>
<sequence length="245" mass="28944">MIGIISPAMNMRIEERPEISLSEPHMMEKAERIYEELKRLQPWEIQNLMKVNDKIALQAFLDFQDWKKGDGAGAVFAYDGLVFKNIDAGHMTEDQWEYLNRHVRILSGLYGVLKPFDRIRPYRLEMASPLKIDGRNLYRFWGSDLAEEIFKTGEPVINLASEEYAKAIRKYREPADRWIDIEFLTRRNGKLRTITAWAKMARGRMVRFMAERQADDPEELKEFEFQGYEFEEALSTEQKFVFVSR</sequence>
<dbReference type="AlphaFoldDB" id="A0A916QCH7"/>
<dbReference type="PANTHER" id="PTHR30283:SF4">
    <property type="entry name" value="PEROXIDE STRESS RESISTANCE PROTEIN YAAA"/>
    <property type="match status" value="1"/>
</dbReference>
<comment type="caution">
    <text evidence="2">The sequence shown here is derived from an EMBL/GenBank/DDBJ whole genome shotgun (WGS) entry which is preliminary data.</text>
</comment>
<evidence type="ECO:0000313" key="2">
    <source>
        <dbReference type="EMBL" id="GFO86606.1"/>
    </source>
</evidence>
<dbReference type="EMBL" id="BLYI01000070">
    <property type="protein sequence ID" value="GFO86606.1"/>
    <property type="molecule type" value="Genomic_DNA"/>
</dbReference>
<proteinExistence type="inferred from homology"/>
<comment type="similarity">
    <text evidence="1">Belongs to the UPF0246 family.</text>
</comment>
<evidence type="ECO:0000256" key="1">
    <source>
        <dbReference type="HAMAP-Rule" id="MF_00652"/>
    </source>
</evidence>
<dbReference type="NCBIfam" id="NF002543">
    <property type="entry name" value="PRK02101.1-4"/>
    <property type="match status" value="1"/>
</dbReference>
<accession>A0A916QCH7</accession>
<protein>
    <recommendedName>
        <fullName evidence="1">UPF0246 protein ANBU17_29530</fullName>
    </recommendedName>
</protein>
<dbReference type="GO" id="GO:0005829">
    <property type="term" value="C:cytosol"/>
    <property type="evidence" value="ECO:0007669"/>
    <property type="project" value="TreeGrafter"/>
</dbReference>
<dbReference type="PANTHER" id="PTHR30283">
    <property type="entry name" value="PEROXIDE STRESS RESPONSE PROTEIN YAAA"/>
    <property type="match status" value="1"/>
</dbReference>
<dbReference type="HAMAP" id="MF_00652">
    <property type="entry name" value="UPF0246"/>
    <property type="match status" value="1"/>
</dbReference>
<organism evidence="2 3">
    <name type="scientific">Anaerostipes butyraticus</name>
    <dbReference type="NCBI Taxonomy" id="645466"/>
    <lineage>
        <taxon>Bacteria</taxon>
        <taxon>Bacillati</taxon>
        <taxon>Bacillota</taxon>
        <taxon>Clostridia</taxon>
        <taxon>Lachnospirales</taxon>
        <taxon>Lachnospiraceae</taxon>
        <taxon>Anaerostipes</taxon>
    </lineage>
</organism>
<dbReference type="Pfam" id="PF03883">
    <property type="entry name" value="H2O2_YaaD"/>
    <property type="match status" value="1"/>
</dbReference>
<name>A0A916QCH7_9FIRM</name>
<evidence type="ECO:0000313" key="3">
    <source>
        <dbReference type="Proteomes" id="UP000613208"/>
    </source>
</evidence>
<keyword evidence="3" id="KW-1185">Reference proteome</keyword>
<dbReference type="Proteomes" id="UP000613208">
    <property type="component" value="Unassembled WGS sequence"/>
</dbReference>
<reference evidence="2" key="1">
    <citation type="submission" date="2020-06" db="EMBL/GenBank/DDBJ databases">
        <title>Characterization of fructooligosaccharide metabolism and fructooligosaccharide-degrading enzymes in human commensal butyrate producers.</title>
        <authorList>
            <person name="Tanno H."/>
            <person name="Fujii T."/>
            <person name="Hirano K."/>
            <person name="Maeno S."/>
            <person name="Tonozuka T."/>
            <person name="Sakamoto M."/>
            <person name="Ohkuma M."/>
            <person name="Tochio T."/>
            <person name="Endo A."/>
        </authorList>
    </citation>
    <scope>NUCLEOTIDE SEQUENCE</scope>
    <source>
        <strain evidence="2">JCM 17466</strain>
    </source>
</reference>
<dbReference type="InterPro" id="IPR005583">
    <property type="entry name" value="YaaA"/>
</dbReference>
<dbReference type="RefSeq" id="WP_201312257.1">
    <property type="nucleotide sequence ID" value="NZ_BLYI01000070.1"/>
</dbReference>
<dbReference type="GO" id="GO:0033194">
    <property type="term" value="P:response to hydroperoxide"/>
    <property type="evidence" value="ECO:0007669"/>
    <property type="project" value="TreeGrafter"/>
</dbReference>